<dbReference type="Pfam" id="PF13366">
    <property type="entry name" value="PDDEXK_3"/>
    <property type="match status" value="1"/>
</dbReference>
<dbReference type="Proteomes" id="UP000293925">
    <property type="component" value="Unassembled WGS sequence"/>
</dbReference>
<reference evidence="1 2" key="1">
    <citation type="submission" date="2019-02" db="EMBL/GenBank/DDBJ databases">
        <title>Pedobacter sp. RP-3-21 sp. nov., isolated from Arctic soil.</title>
        <authorList>
            <person name="Dahal R.H."/>
        </authorList>
    </citation>
    <scope>NUCLEOTIDE SEQUENCE [LARGE SCALE GENOMIC DNA]</scope>
    <source>
        <strain evidence="1 2">RP-3-21</strain>
    </source>
</reference>
<dbReference type="NCBIfam" id="TIGR04256">
    <property type="entry name" value="GxxExxY"/>
    <property type="match status" value="1"/>
</dbReference>
<protein>
    <submittedName>
        <fullName evidence="1">GxxExxY protein</fullName>
    </submittedName>
</protein>
<comment type="caution">
    <text evidence="1">The sequence shown here is derived from an EMBL/GenBank/DDBJ whole genome shotgun (WGS) entry which is preliminary data.</text>
</comment>
<keyword evidence="2" id="KW-1185">Reference proteome</keyword>
<gene>
    <name evidence="1" type="ORF">EZ456_02315</name>
</gene>
<organism evidence="1 2">
    <name type="scientific">Pedobacter psychrodurus</name>
    <dbReference type="NCBI Taxonomy" id="2530456"/>
    <lineage>
        <taxon>Bacteria</taxon>
        <taxon>Pseudomonadati</taxon>
        <taxon>Bacteroidota</taxon>
        <taxon>Sphingobacteriia</taxon>
        <taxon>Sphingobacteriales</taxon>
        <taxon>Sphingobacteriaceae</taxon>
        <taxon>Pedobacter</taxon>
    </lineage>
</organism>
<dbReference type="OrthoDB" id="1119698at2"/>
<dbReference type="EMBL" id="SJSO01000002">
    <property type="protein sequence ID" value="TCD29014.1"/>
    <property type="molecule type" value="Genomic_DNA"/>
</dbReference>
<sequence length="126" mass="14223">MTEDEIAKLIVNAAYQVHIELGPGLLESAYEACLVYELINAGLQVSNQIDLPVHYKDIKLNCNYRIDILVERKVIIEVKAVNILKDVHLAQTITYLKLSNCKLGLLINFNEAKIKDGIKRVINGYL</sequence>
<evidence type="ECO:0000313" key="1">
    <source>
        <dbReference type="EMBL" id="TCD29014.1"/>
    </source>
</evidence>
<proteinExistence type="predicted"/>
<dbReference type="AlphaFoldDB" id="A0A4R0Q3F4"/>
<dbReference type="InterPro" id="IPR026350">
    <property type="entry name" value="GxxExxY"/>
</dbReference>
<evidence type="ECO:0000313" key="2">
    <source>
        <dbReference type="Proteomes" id="UP000293925"/>
    </source>
</evidence>
<dbReference type="RefSeq" id="WP_131526952.1">
    <property type="nucleotide sequence ID" value="NZ_SJSO01000002.1"/>
</dbReference>
<accession>A0A4R0Q3F4</accession>
<name>A0A4R0Q3F4_9SPHI</name>